<proteinExistence type="predicted"/>
<name>A0ABD2VYC9_9HYME</name>
<dbReference type="Proteomes" id="UP001627154">
    <property type="component" value="Unassembled WGS sequence"/>
</dbReference>
<accession>A0ABD2VYC9</accession>
<gene>
    <name evidence="1" type="ORF">TKK_018690</name>
</gene>
<dbReference type="InterPro" id="IPR046349">
    <property type="entry name" value="C1-like_sf"/>
</dbReference>
<evidence type="ECO:0008006" key="3">
    <source>
        <dbReference type="Google" id="ProtNLM"/>
    </source>
</evidence>
<sequence length="99" mass="11016">MFTPHIIDSAAHLIQKSNSMANRDNSKEEESEYISVGNGPYAYLAKPVSSELTKSADHVLVNVFFVTPVLCDFCKDYIWGTGERGVKCKGKSKFLLNLN</sequence>
<dbReference type="EMBL" id="JBJJXI010000153">
    <property type="protein sequence ID" value="KAL3385622.1"/>
    <property type="molecule type" value="Genomic_DNA"/>
</dbReference>
<evidence type="ECO:0000313" key="1">
    <source>
        <dbReference type="EMBL" id="KAL3385622.1"/>
    </source>
</evidence>
<dbReference type="Gene3D" id="3.30.60.20">
    <property type="match status" value="1"/>
</dbReference>
<protein>
    <recommendedName>
        <fullName evidence="3">Phorbol-ester/DAG-type domain-containing protein</fullName>
    </recommendedName>
</protein>
<organism evidence="1 2">
    <name type="scientific">Trichogramma kaykai</name>
    <dbReference type="NCBI Taxonomy" id="54128"/>
    <lineage>
        <taxon>Eukaryota</taxon>
        <taxon>Metazoa</taxon>
        <taxon>Ecdysozoa</taxon>
        <taxon>Arthropoda</taxon>
        <taxon>Hexapoda</taxon>
        <taxon>Insecta</taxon>
        <taxon>Pterygota</taxon>
        <taxon>Neoptera</taxon>
        <taxon>Endopterygota</taxon>
        <taxon>Hymenoptera</taxon>
        <taxon>Apocrita</taxon>
        <taxon>Proctotrupomorpha</taxon>
        <taxon>Chalcidoidea</taxon>
        <taxon>Trichogrammatidae</taxon>
        <taxon>Trichogramma</taxon>
    </lineage>
</organism>
<comment type="caution">
    <text evidence="1">The sequence shown here is derived from an EMBL/GenBank/DDBJ whole genome shotgun (WGS) entry which is preliminary data.</text>
</comment>
<evidence type="ECO:0000313" key="2">
    <source>
        <dbReference type="Proteomes" id="UP001627154"/>
    </source>
</evidence>
<dbReference type="SUPFAM" id="SSF57889">
    <property type="entry name" value="Cysteine-rich domain"/>
    <property type="match status" value="1"/>
</dbReference>
<reference evidence="1 2" key="1">
    <citation type="journal article" date="2024" name="bioRxiv">
        <title>A reference genome for Trichogramma kaykai: A tiny desert-dwelling parasitoid wasp with competing sex-ratio distorters.</title>
        <authorList>
            <person name="Culotta J."/>
            <person name="Lindsey A.R."/>
        </authorList>
    </citation>
    <scope>NUCLEOTIDE SEQUENCE [LARGE SCALE GENOMIC DNA]</scope>
    <source>
        <strain evidence="1 2">KSX58</strain>
    </source>
</reference>
<dbReference type="AlphaFoldDB" id="A0ABD2VYC9"/>
<keyword evidence="2" id="KW-1185">Reference proteome</keyword>